<dbReference type="Proteomes" id="UP000054166">
    <property type="component" value="Unassembled WGS sequence"/>
</dbReference>
<feature type="transmembrane region" description="Helical" evidence="1">
    <location>
        <begin position="164"/>
        <end position="185"/>
    </location>
</feature>
<keyword evidence="3" id="KW-1185">Reference proteome</keyword>
<organism evidence="2 3">
    <name type="scientific">Piloderma croceum (strain F 1598)</name>
    <dbReference type="NCBI Taxonomy" id="765440"/>
    <lineage>
        <taxon>Eukaryota</taxon>
        <taxon>Fungi</taxon>
        <taxon>Dikarya</taxon>
        <taxon>Basidiomycota</taxon>
        <taxon>Agaricomycotina</taxon>
        <taxon>Agaricomycetes</taxon>
        <taxon>Agaricomycetidae</taxon>
        <taxon>Atheliales</taxon>
        <taxon>Atheliaceae</taxon>
        <taxon>Piloderma</taxon>
    </lineage>
</organism>
<name>A0A0C3B5E4_PILCF</name>
<reference evidence="2 3" key="1">
    <citation type="submission" date="2014-04" db="EMBL/GenBank/DDBJ databases">
        <authorList>
            <consortium name="DOE Joint Genome Institute"/>
            <person name="Kuo A."/>
            <person name="Tarkka M."/>
            <person name="Buscot F."/>
            <person name="Kohler A."/>
            <person name="Nagy L.G."/>
            <person name="Floudas D."/>
            <person name="Copeland A."/>
            <person name="Barry K.W."/>
            <person name="Cichocki N."/>
            <person name="Veneault-Fourrey C."/>
            <person name="LaButti K."/>
            <person name="Lindquist E.A."/>
            <person name="Lipzen A."/>
            <person name="Lundell T."/>
            <person name="Morin E."/>
            <person name="Murat C."/>
            <person name="Sun H."/>
            <person name="Tunlid A."/>
            <person name="Henrissat B."/>
            <person name="Grigoriev I.V."/>
            <person name="Hibbett D.S."/>
            <person name="Martin F."/>
            <person name="Nordberg H.P."/>
            <person name="Cantor M.N."/>
            <person name="Hua S.X."/>
        </authorList>
    </citation>
    <scope>NUCLEOTIDE SEQUENCE [LARGE SCALE GENOMIC DNA]</scope>
    <source>
        <strain evidence="2 3">F 1598</strain>
    </source>
</reference>
<gene>
    <name evidence="2" type="ORF">PILCRDRAFT_740303</name>
</gene>
<dbReference type="InParanoid" id="A0A0C3B5E4"/>
<dbReference type="EMBL" id="KN833127">
    <property type="protein sequence ID" value="KIM72497.1"/>
    <property type="molecule type" value="Genomic_DNA"/>
</dbReference>
<accession>A0A0C3B5E4</accession>
<dbReference type="HOGENOM" id="CLU_1294864_0_0_1"/>
<reference evidence="3" key="2">
    <citation type="submission" date="2015-01" db="EMBL/GenBank/DDBJ databases">
        <title>Evolutionary Origins and Diversification of the Mycorrhizal Mutualists.</title>
        <authorList>
            <consortium name="DOE Joint Genome Institute"/>
            <consortium name="Mycorrhizal Genomics Consortium"/>
            <person name="Kohler A."/>
            <person name="Kuo A."/>
            <person name="Nagy L.G."/>
            <person name="Floudas D."/>
            <person name="Copeland A."/>
            <person name="Barry K.W."/>
            <person name="Cichocki N."/>
            <person name="Veneault-Fourrey C."/>
            <person name="LaButti K."/>
            <person name="Lindquist E.A."/>
            <person name="Lipzen A."/>
            <person name="Lundell T."/>
            <person name="Morin E."/>
            <person name="Murat C."/>
            <person name="Riley R."/>
            <person name="Ohm R."/>
            <person name="Sun H."/>
            <person name="Tunlid A."/>
            <person name="Henrissat B."/>
            <person name="Grigoriev I.V."/>
            <person name="Hibbett D.S."/>
            <person name="Martin F."/>
        </authorList>
    </citation>
    <scope>NUCLEOTIDE SEQUENCE [LARGE SCALE GENOMIC DNA]</scope>
    <source>
        <strain evidence="3">F 1598</strain>
    </source>
</reference>
<protein>
    <submittedName>
        <fullName evidence="2">Uncharacterized protein</fullName>
    </submittedName>
</protein>
<proteinExistence type="predicted"/>
<keyword evidence="1" id="KW-0812">Transmembrane</keyword>
<evidence type="ECO:0000256" key="1">
    <source>
        <dbReference type="SAM" id="Phobius"/>
    </source>
</evidence>
<dbReference type="AlphaFoldDB" id="A0A0C3B5E4"/>
<sequence>MDETSAVCCRSCAVRFGAEKLLNSIDENTLFLKYCESDCKIIGRCQFQPNTRNHVLSFSRLDDTIGHTIRKYDMVYYHRHEVNSMRFYSFDILGLASSETIDDGQPMPPLYSSSDHFDFTSDLKRVGIDHIVLNQFNYAKELEDMIRHISIDRPRPRSRFRIDAFSLPFALSVISNWLTSLSWFVPALSSVLSPSQILAKDTFATGPLRLVSF</sequence>
<evidence type="ECO:0000313" key="3">
    <source>
        <dbReference type="Proteomes" id="UP000054166"/>
    </source>
</evidence>
<keyword evidence="1" id="KW-1133">Transmembrane helix</keyword>
<keyword evidence="1" id="KW-0472">Membrane</keyword>
<evidence type="ECO:0000313" key="2">
    <source>
        <dbReference type="EMBL" id="KIM72497.1"/>
    </source>
</evidence>